<name>A0A239Q0V0_9PROT</name>
<gene>
    <name evidence="2" type="ORF">SAMN06297382_2797</name>
</gene>
<evidence type="ECO:0000313" key="2">
    <source>
        <dbReference type="EMBL" id="SNT75547.1"/>
    </source>
</evidence>
<evidence type="ECO:0000256" key="1">
    <source>
        <dbReference type="SAM" id="Phobius"/>
    </source>
</evidence>
<keyword evidence="1" id="KW-0812">Transmembrane</keyword>
<protein>
    <submittedName>
        <fullName evidence="2">Uncharacterized protein</fullName>
    </submittedName>
</protein>
<keyword evidence="1" id="KW-0472">Membrane</keyword>
<dbReference type="EMBL" id="FZQA01000008">
    <property type="protein sequence ID" value="SNT75547.1"/>
    <property type="molecule type" value="Genomic_DNA"/>
</dbReference>
<keyword evidence="1" id="KW-1133">Transmembrane helix</keyword>
<feature type="transmembrane region" description="Helical" evidence="1">
    <location>
        <begin position="50"/>
        <end position="73"/>
    </location>
</feature>
<dbReference type="Proteomes" id="UP000198346">
    <property type="component" value="Unassembled WGS sequence"/>
</dbReference>
<feature type="transmembrane region" description="Helical" evidence="1">
    <location>
        <begin position="438"/>
        <end position="459"/>
    </location>
</feature>
<evidence type="ECO:0000313" key="3">
    <source>
        <dbReference type="Proteomes" id="UP000198346"/>
    </source>
</evidence>
<dbReference type="AlphaFoldDB" id="A0A239Q0V0"/>
<keyword evidence="3" id="KW-1185">Reference proteome</keyword>
<accession>A0A239Q0V0</accession>
<dbReference type="RefSeq" id="WP_089413212.1">
    <property type="nucleotide sequence ID" value="NZ_FZQA01000008.1"/>
</dbReference>
<proteinExistence type="predicted"/>
<organism evidence="2 3">
    <name type="scientific">Amphiplicatus metriothermophilus</name>
    <dbReference type="NCBI Taxonomy" id="1519374"/>
    <lineage>
        <taxon>Bacteria</taxon>
        <taxon>Pseudomonadati</taxon>
        <taxon>Pseudomonadota</taxon>
        <taxon>Alphaproteobacteria</taxon>
        <taxon>Parvularculales</taxon>
        <taxon>Parvularculaceae</taxon>
        <taxon>Amphiplicatus</taxon>
    </lineage>
</organism>
<feature type="transmembrane region" description="Helical" evidence="1">
    <location>
        <begin position="16"/>
        <end position="38"/>
    </location>
</feature>
<reference evidence="2 3" key="1">
    <citation type="submission" date="2017-07" db="EMBL/GenBank/DDBJ databases">
        <authorList>
            <person name="Sun Z.S."/>
            <person name="Albrecht U."/>
            <person name="Echele G."/>
            <person name="Lee C.C."/>
        </authorList>
    </citation>
    <scope>NUCLEOTIDE SEQUENCE [LARGE SCALE GENOMIC DNA]</scope>
    <source>
        <strain evidence="2 3">CGMCC 1.12710</strain>
    </source>
</reference>
<dbReference type="OrthoDB" id="9819904at2"/>
<feature type="transmembrane region" description="Helical" evidence="1">
    <location>
        <begin position="137"/>
        <end position="157"/>
    </location>
</feature>
<feature type="transmembrane region" description="Helical" evidence="1">
    <location>
        <begin position="85"/>
        <end position="107"/>
    </location>
</feature>
<sequence>MAGNADAGFFGGGAGAALAGATIVIVLMGVAAWTILSSSRLRGASLFHRLFIVVAVVSGLFSGVASAIGFGLITSQETDDFFRNALLPPAFGGFVFFLAVAIWVGGAEFARHRDWLRGLGDGPIGAAFAFAERAVKLLVVIPTLALILFFVSTWTTVVGVGGVDAVRHTYNFELARLQAECAGITAHRLKDYLFLEDLRLSIADVSRVARNERERGAQSGAAGAGAVSNYFDGVVEWLQQLEASVVAIIEGEDPTGLSPYQPGVCADRTDALKRMLSRNAHENYDQWAREFETAFDEFVEILNRWRRDRRVETLLDQQLANFGRANPKPAAGARLGRAQAAAIDRYAAEVESALATLVRRQKLAKPPRPLPSAAALSPERGLAIFASWFEPQDAEKTAEKERVSRTQSVVYEEEAVAPLSTITPRDAVLKNANIFSDVWALAIAWDYAAYVLMLAYLFFPSAERAPGFKD</sequence>